<organism evidence="2">
    <name type="scientific">Candida tenuis (strain ATCC 10573 / BCRC 21748 / CBS 615 / JCM 9827 / NBRC 10315 / NRRL Y-1498 / VKM Y-70)</name>
    <name type="common">Yeast</name>
    <name type="synonym">Yamadazyma tenuis</name>
    <dbReference type="NCBI Taxonomy" id="590646"/>
    <lineage>
        <taxon>Eukaryota</taxon>
        <taxon>Fungi</taxon>
        <taxon>Dikarya</taxon>
        <taxon>Ascomycota</taxon>
        <taxon>Saccharomycotina</taxon>
        <taxon>Pichiomycetes</taxon>
        <taxon>Debaryomycetaceae</taxon>
        <taxon>Yamadazyma</taxon>
    </lineage>
</organism>
<accession>G3BF40</accession>
<evidence type="ECO:0000313" key="1">
    <source>
        <dbReference type="EMBL" id="EGV60628.1"/>
    </source>
</evidence>
<sequence length="254" mass="29381">MAKHKAPENITVSERVELIPIQDGKKKTNRHILVYNPTMFTRLKLDKHSTGLLSDILPINPEGYTVISLRNFEDFCTRWSENRGSVKMVCFYYNNLRIRYYSYCVLLGCKIKIVDEDISCNQAIVGCHCEIKIEDTIVEIEGNIPRVFEWLHFSFPEQLSLIVSVNGLKVGSFKTFENFVPDILNTIVWNTDFDLGHYFEVNDIRFRPRTLGLDSESFPHQTVDTSRTRHLSYKANGGQSKTCTEKECIREQGK</sequence>
<gene>
    <name evidence="1" type="ORF">CANTEDRAFT_96075</name>
</gene>
<keyword evidence="2" id="KW-1185">Reference proteome</keyword>
<proteinExistence type="predicted"/>
<protein>
    <submittedName>
        <fullName evidence="1">Uncharacterized protein</fullName>
    </submittedName>
</protein>
<dbReference type="AlphaFoldDB" id="G3BF40"/>
<dbReference type="EMBL" id="GL996528">
    <property type="protein sequence ID" value="EGV60628.1"/>
    <property type="molecule type" value="Genomic_DNA"/>
</dbReference>
<evidence type="ECO:0000313" key="2">
    <source>
        <dbReference type="Proteomes" id="UP000000707"/>
    </source>
</evidence>
<name>G3BF40_CANTC</name>
<reference evidence="1 2" key="1">
    <citation type="journal article" date="2011" name="Proc. Natl. Acad. Sci. U.S.A.">
        <title>Comparative genomics of xylose-fermenting fungi for enhanced biofuel production.</title>
        <authorList>
            <person name="Wohlbach D.J."/>
            <person name="Kuo A."/>
            <person name="Sato T.K."/>
            <person name="Potts K.M."/>
            <person name="Salamov A.A."/>
            <person name="LaButti K.M."/>
            <person name="Sun H."/>
            <person name="Clum A."/>
            <person name="Pangilinan J.L."/>
            <person name="Lindquist E.A."/>
            <person name="Lucas S."/>
            <person name="Lapidus A."/>
            <person name="Jin M."/>
            <person name="Gunawan C."/>
            <person name="Balan V."/>
            <person name="Dale B.E."/>
            <person name="Jeffries T.W."/>
            <person name="Zinkel R."/>
            <person name="Barry K.W."/>
            <person name="Grigoriev I.V."/>
            <person name="Gasch A.P."/>
        </authorList>
    </citation>
    <scope>NUCLEOTIDE SEQUENCE [LARGE SCALE GENOMIC DNA]</scope>
    <source>
        <strain evidence="2">ATCC 10573 / BCRC 21748 / CBS 615 / JCM 9827 / NBRC 10315 / NRRL Y-1498 / VKM Y-70</strain>
    </source>
</reference>
<dbReference type="Proteomes" id="UP000000707">
    <property type="component" value="Unassembled WGS sequence"/>
</dbReference>
<dbReference type="HOGENOM" id="CLU_1094143_0_0_1"/>